<evidence type="ECO:0000313" key="2">
    <source>
        <dbReference type="EMBL" id="ELK18016.1"/>
    </source>
</evidence>
<accession>L5L424</accession>
<feature type="chain" id="PRO_5003969758" evidence="1">
    <location>
        <begin position="19"/>
        <end position="123"/>
    </location>
</feature>
<proteinExistence type="predicted"/>
<dbReference type="Proteomes" id="UP000010552">
    <property type="component" value="Unassembled WGS sequence"/>
</dbReference>
<feature type="signal peptide" evidence="1">
    <location>
        <begin position="1"/>
        <end position="18"/>
    </location>
</feature>
<gene>
    <name evidence="2" type="ORF">PAL_GLEAN10007453</name>
</gene>
<evidence type="ECO:0000256" key="1">
    <source>
        <dbReference type="SAM" id="SignalP"/>
    </source>
</evidence>
<dbReference type="InParanoid" id="L5L424"/>
<protein>
    <submittedName>
        <fullName evidence="2">Uncharacterized protein</fullName>
    </submittedName>
</protein>
<evidence type="ECO:0000313" key="3">
    <source>
        <dbReference type="Proteomes" id="UP000010552"/>
    </source>
</evidence>
<organism evidence="2 3">
    <name type="scientific">Pteropus alecto</name>
    <name type="common">Black flying fox</name>
    <dbReference type="NCBI Taxonomy" id="9402"/>
    <lineage>
        <taxon>Eukaryota</taxon>
        <taxon>Metazoa</taxon>
        <taxon>Chordata</taxon>
        <taxon>Craniata</taxon>
        <taxon>Vertebrata</taxon>
        <taxon>Euteleostomi</taxon>
        <taxon>Mammalia</taxon>
        <taxon>Eutheria</taxon>
        <taxon>Laurasiatheria</taxon>
        <taxon>Chiroptera</taxon>
        <taxon>Yinpterochiroptera</taxon>
        <taxon>Pteropodoidea</taxon>
        <taxon>Pteropodidae</taxon>
        <taxon>Pteropodinae</taxon>
        <taxon>Pteropus</taxon>
    </lineage>
</organism>
<reference evidence="3" key="1">
    <citation type="journal article" date="2013" name="Science">
        <title>Comparative analysis of bat genomes provides insight into the evolution of flight and immunity.</title>
        <authorList>
            <person name="Zhang G."/>
            <person name="Cowled C."/>
            <person name="Shi Z."/>
            <person name="Huang Z."/>
            <person name="Bishop-Lilly K.A."/>
            <person name="Fang X."/>
            <person name="Wynne J.W."/>
            <person name="Xiong Z."/>
            <person name="Baker M.L."/>
            <person name="Zhao W."/>
            <person name="Tachedjian M."/>
            <person name="Zhu Y."/>
            <person name="Zhou P."/>
            <person name="Jiang X."/>
            <person name="Ng J."/>
            <person name="Yang L."/>
            <person name="Wu L."/>
            <person name="Xiao J."/>
            <person name="Feng Y."/>
            <person name="Chen Y."/>
            <person name="Sun X."/>
            <person name="Zhang Y."/>
            <person name="Marsh G.A."/>
            <person name="Crameri G."/>
            <person name="Broder C.C."/>
            <person name="Frey K.G."/>
            <person name="Wang L.F."/>
            <person name="Wang J."/>
        </authorList>
    </citation>
    <scope>NUCLEOTIDE SEQUENCE [LARGE SCALE GENOMIC DNA]</scope>
</reference>
<sequence>MAAALLLLFFLLLLTIAARREDQLLPQGARGPRAAGRRRLLPAQEAHRAPVVRAEDRRAWTRGVQDTAGPGGGSATCDWARLGAAAASLRGGVLRLRYARGCGWRWRRRCGLPGRGGAARRRG</sequence>
<dbReference type="EMBL" id="KB030357">
    <property type="protein sequence ID" value="ELK18016.1"/>
    <property type="molecule type" value="Genomic_DNA"/>
</dbReference>
<keyword evidence="1" id="KW-0732">Signal</keyword>
<name>L5L424_PTEAL</name>
<dbReference type="AlphaFoldDB" id="L5L424"/>
<keyword evidence="3" id="KW-1185">Reference proteome</keyword>